<evidence type="ECO:0000313" key="2">
    <source>
        <dbReference type="EMBL" id="GFS80860.1"/>
    </source>
</evidence>
<dbReference type="EMBL" id="BMAW01002903">
    <property type="protein sequence ID" value="GFS80860.1"/>
    <property type="molecule type" value="Genomic_DNA"/>
</dbReference>
<protein>
    <submittedName>
        <fullName evidence="2">Uncharacterized protein</fullName>
    </submittedName>
</protein>
<proteinExistence type="predicted"/>
<gene>
    <name evidence="2" type="ORF">NPIL_416831</name>
</gene>
<reference evidence="2" key="1">
    <citation type="submission" date="2020-08" db="EMBL/GenBank/DDBJ databases">
        <title>Multicomponent nature underlies the extraordinary mechanical properties of spider dragline silk.</title>
        <authorList>
            <person name="Kono N."/>
            <person name="Nakamura H."/>
            <person name="Mori M."/>
            <person name="Yoshida Y."/>
            <person name="Ohtoshi R."/>
            <person name="Malay A.D."/>
            <person name="Moran D.A.P."/>
            <person name="Tomita M."/>
            <person name="Numata K."/>
            <person name="Arakawa K."/>
        </authorList>
    </citation>
    <scope>NUCLEOTIDE SEQUENCE</scope>
</reference>
<name>A0A8X6MW92_NEPPI</name>
<feature type="region of interest" description="Disordered" evidence="1">
    <location>
        <begin position="57"/>
        <end position="78"/>
    </location>
</feature>
<sequence length="93" mass="10692">MFQTDSKQQTPLQNKSPWCDLTWKTTWCKRERSRGVCVAYFRLGRLSAGPFGYHRRSSVAPPRAHVGSGADEPNRRTESLYRRSNLSIGWSAF</sequence>
<dbReference type="Proteomes" id="UP000887013">
    <property type="component" value="Unassembled WGS sequence"/>
</dbReference>
<comment type="caution">
    <text evidence="2">The sequence shown here is derived from an EMBL/GenBank/DDBJ whole genome shotgun (WGS) entry which is preliminary data.</text>
</comment>
<evidence type="ECO:0000256" key="1">
    <source>
        <dbReference type="SAM" id="MobiDB-lite"/>
    </source>
</evidence>
<evidence type="ECO:0000313" key="3">
    <source>
        <dbReference type="Proteomes" id="UP000887013"/>
    </source>
</evidence>
<dbReference type="AlphaFoldDB" id="A0A8X6MW92"/>
<accession>A0A8X6MW92</accession>
<organism evidence="2 3">
    <name type="scientific">Nephila pilipes</name>
    <name type="common">Giant wood spider</name>
    <name type="synonym">Nephila maculata</name>
    <dbReference type="NCBI Taxonomy" id="299642"/>
    <lineage>
        <taxon>Eukaryota</taxon>
        <taxon>Metazoa</taxon>
        <taxon>Ecdysozoa</taxon>
        <taxon>Arthropoda</taxon>
        <taxon>Chelicerata</taxon>
        <taxon>Arachnida</taxon>
        <taxon>Araneae</taxon>
        <taxon>Araneomorphae</taxon>
        <taxon>Entelegynae</taxon>
        <taxon>Araneoidea</taxon>
        <taxon>Nephilidae</taxon>
        <taxon>Nephila</taxon>
    </lineage>
</organism>
<keyword evidence="3" id="KW-1185">Reference proteome</keyword>